<dbReference type="Gene3D" id="3.20.20.70">
    <property type="entry name" value="Aldolase class I"/>
    <property type="match status" value="1"/>
</dbReference>
<dbReference type="EMBL" id="UYIG01000001">
    <property type="protein sequence ID" value="VDG26962.1"/>
    <property type="molecule type" value="Genomic_DNA"/>
</dbReference>
<feature type="active site" description="Proton donor" evidence="7">
    <location>
        <position position="559"/>
    </location>
</feature>
<keyword evidence="4 6" id="KW-0378">Hydrolase</keyword>
<organism evidence="10 11">
    <name type="scientific">Lactiplantibacillus mudanjiangensis</name>
    <dbReference type="NCBI Taxonomy" id="1296538"/>
    <lineage>
        <taxon>Bacteria</taxon>
        <taxon>Bacillati</taxon>
        <taxon>Bacillota</taxon>
        <taxon>Bacilli</taxon>
        <taxon>Lactobacillales</taxon>
        <taxon>Lactobacillaceae</taxon>
        <taxon>Lactiplantibacillus</taxon>
    </lineage>
</organism>
<dbReference type="SUPFAM" id="SSF51445">
    <property type="entry name" value="(Trans)glycosidases"/>
    <property type="match status" value="1"/>
</dbReference>
<evidence type="ECO:0000256" key="2">
    <source>
        <dbReference type="ARBA" id="ARBA00006202"/>
    </source>
</evidence>
<dbReference type="AlphaFoldDB" id="A0A660DVG3"/>
<sequence>MALQHLTKTTDLIQVDDHQQVFHLQNNDISYVLGVETGDVLAHLYFGPRIEQYHGERQYPRIDRGFSGNLPQSLDRTYSKDDVPQEYAGNNTGDYRLPAAVIRAENGARTVDFRYQTYRVSDGKPDLTGLPQTYVEADNEAQTLTVLLSEATLNLQLELNYTIYRDRPVITRSARVINRGESAVNIEKLASMQLDLPTEPLEVISLPGSYARERQLTRQPIPRGLTQFESRRGGSSHHMNPFMALVTPQTTEFSGAALGVLLIYSGNHQLSLEKDAIGQTRVMAGINEYNFDWQLAPEQSFQTPEVAMVYSTTGLNGMSQSYHSLLRERVARGQYRNADRPILINNWEATYFDFDAGKIQQILDAAAPLGIEMFVLDDGWFGHRNDDNSSLGDWVVNRDKLPGGLSQIAAQTHAKKMRFGLWFEPENISEDSDLFRQHPDWALGVPNRGRTLSRNEYVLDFSNPLVVDNLYEQMTVVLDEVPVDYIKWDMNRNLTEVYSAALAPAQQGEVSHRYILGVYDLMERLTKRYPQILFEGCSGGGGRFDAGLLYYMPQSWPSDNNDPIERLKIQYGTSLVYPISSITAHVGTSPDELLGRSTSMDMRGAVAMSGTLGYELDASALSDADKQAVIGQIKFYKEHRHLIQYGTFYRLESPFTSNTVAWLFVSPDQSEALLYRFVVQGMVQPEPHITKLAGLEPQAQYLDTDSEQVYGGDELMNVGLYTTPVQTSDFMAQINYFKVLD</sequence>
<dbReference type="GO" id="GO:0004557">
    <property type="term" value="F:alpha-galactosidase activity"/>
    <property type="evidence" value="ECO:0007669"/>
    <property type="project" value="UniProtKB-UniRule"/>
</dbReference>
<dbReference type="Pfam" id="PF02065">
    <property type="entry name" value="Melibiase"/>
    <property type="match status" value="1"/>
</dbReference>
<protein>
    <recommendedName>
        <fullName evidence="3 6">Alpha-galactosidase</fullName>
        <ecNumber evidence="3 6">3.2.1.22</ecNumber>
    </recommendedName>
</protein>
<evidence type="ECO:0000256" key="7">
    <source>
        <dbReference type="PIRSR" id="PIRSR005536-1"/>
    </source>
</evidence>
<evidence type="ECO:0000259" key="8">
    <source>
        <dbReference type="Pfam" id="PF16874"/>
    </source>
</evidence>
<dbReference type="InterPro" id="IPR031705">
    <property type="entry name" value="Glyco_hydro_36_C"/>
</dbReference>
<feature type="domain" description="Glycosyl hydrolase family 36 N-terminal" evidence="9">
    <location>
        <begin position="41"/>
        <end position="296"/>
    </location>
</feature>
<evidence type="ECO:0000256" key="1">
    <source>
        <dbReference type="ARBA" id="ARBA00001255"/>
    </source>
</evidence>
<dbReference type="InterPro" id="IPR038417">
    <property type="entry name" value="Alpga-gal_N_sf"/>
</dbReference>
<dbReference type="InterPro" id="IPR013780">
    <property type="entry name" value="Glyco_hydro_b"/>
</dbReference>
<dbReference type="Proteomes" id="UP000289996">
    <property type="component" value="Unassembled WGS sequence"/>
</dbReference>
<dbReference type="PRINTS" id="PR00743">
    <property type="entry name" value="GLHYDRLASE36"/>
</dbReference>
<dbReference type="Gene3D" id="2.70.98.60">
    <property type="entry name" value="alpha-galactosidase from lactobacil brevis"/>
    <property type="match status" value="1"/>
</dbReference>
<evidence type="ECO:0000313" key="11">
    <source>
        <dbReference type="Proteomes" id="UP000289996"/>
    </source>
</evidence>
<keyword evidence="11" id="KW-1185">Reference proteome</keyword>
<feature type="domain" description="Glycosyl hydrolase family 36 C-terminal" evidence="8">
    <location>
        <begin position="660"/>
        <end position="735"/>
    </location>
</feature>
<proteinExistence type="inferred from homology"/>
<dbReference type="InterPro" id="IPR017853">
    <property type="entry name" value="GH"/>
</dbReference>
<dbReference type="InterPro" id="IPR002252">
    <property type="entry name" value="Glyco_hydro_36"/>
</dbReference>
<dbReference type="EC" id="3.2.1.22" evidence="3 6"/>
<evidence type="ECO:0000256" key="5">
    <source>
        <dbReference type="ARBA" id="ARBA00023295"/>
    </source>
</evidence>
<dbReference type="CDD" id="cd14791">
    <property type="entry name" value="GH36"/>
    <property type="match status" value="1"/>
</dbReference>
<dbReference type="Gene3D" id="2.60.40.1180">
    <property type="entry name" value="Golgi alpha-mannosidase II"/>
    <property type="match status" value="1"/>
</dbReference>
<dbReference type="PANTHER" id="PTHR43053">
    <property type="entry name" value="GLYCOSIDASE FAMILY 31"/>
    <property type="match status" value="1"/>
</dbReference>
<evidence type="ECO:0000256" key="4">
    <source>
        <dbReference type="ARBA" id="ARBA00022801"/>
    </source>
</evidence>
<keyword evidence="5 6" id="KW-0326">Glycosidase</keyword>
<dbReference type="GO" id="GO:0016052">
    <property type="term" value="P:carbohydrate catabolic process"/>
    <property type="evidence" value="ECO:0007669"/>
    <property type="project" value="InterPro"/>
</dbReference>
<evidence type="ECO:0000259" key="9">
    <source>
        <dbReference type="Pfam" id="PF16875"/>
    </source>
</evidence>
<evidence type="ECO:0000313" key="10">
    <source>
        <dbReference type="EMBL" id="VDG26962.1"/>
    </source>
</evidence>
<dbReference type="OrthoDB" id="9758822at2"/>
<feature type="active site" description="Nucleophile" evidence="7">
    <location>
        <position position="489"/>
    </location>
</feature>
<dbReference type="PANTHER" id="PTHR43053:SF3">
    <property type="entry name" value="ALPHA-GALACTOSIDASE C-RELATED"/>
    <property type="match status" value="1"/>
</dbReference>
<evidence type="ECO:0000256" key="6">
    <source>
        <dbReference type="PIRNR" id="PIRNR005536"/>
    </source>
</evidence>
<dbReference type="PIRSF" id="PIRSF005536">
    <property type="entry name" value="Agal"/>
    <property type="match status" value="1"/>
</dbReference>
<name>A0A660DVG3_9LACO</name>
<dbReference type="FunFam" id="3.20.20.70:FF:000118">
    <property type="entry name" value="Alpha-galactosidase"/>
    <property type="match status" value="1"/>
</dbReference>
<reference evidence="10 11" key="1">
    <citation type="submission" date="2018-11" db="EMBL/GenBank/DDBJ databases">
        <authorList>
            <person name="Wuyts S."/>
        </authorList>
    </citation>
    <scope>NUCLEOTIDE SEQUENCE [LARGE SCALE GENOMIC DNA]</scope>
    <source>
        <strain evidence="10">Lactobacillus mudanjiangensis AMBF249</strain>
    </source>
</reference>
<dbReference type="PROSITE" id="PS00512">
    <property type="entry name" value="ALPHA_GALACTOSIDASE"/>
    <property type="match status" value="1"/>
</dbReference>
<dbReference type="Pfam" id="PF16875">
    <property type="entry name" value="Glyco_hydro_36N"/>
    <property type="match status" value="1"/>
</dbReference>
<dbReference type="InterPro" id="IPR050985">
    <property type="entry name" value="Alpha-glycosidase_related"/>
</dbReference>
<dbReference type="InterPro" id="IPR000111">
    <property type="entry name" value="Glyco_hydro_27/36_CS"/>
</dbReference>
<dbReference type="InterPro" id="IPR013785">
    <property type="entry name" value="Aldolase_TIM"/>
</dbReference>
<dbReference type="RefSeq" id="WP_130851279.1">
    <property type="nucleotide sequence ID" value="NZ_UYIG01000001.1"/>
</dbReference>
<dbReference type="InterPro" id="IPR031704">
    <property type="entry name" value="Glyco_hydro_36_N"/>
</dbReference>
<comment type="catalytic activity">
    <reaction evidence="1 6">
        <text>Hydrolysis of terminal, non-reducing alpha-D-galactose residues in alpha-D-galactosides, including galactose oligosaccharides, galactomannans and galactolipids.</text>
        <dbReference type="EC" id="3.2.1.22"/>
    </reaction>
</comment>
<gene>
    <name evidence="10" type="ORF">MUDAN_MDHGFNIF_00345</name>
</gene>
<dbReference type="Pfam" id="PF16874">
    <property type="entry name" value="Glyco_hydro_36C"/>
    <property type="match status" value="1"/>
</dbReference>
<comment type="similarity">
    <text evidence="2">Belongs to the glycosyl hydrolase 36 family.</text>
</comment>
<evidence type="ECO:0000256" key="3">
    <source>
        <dbReference type="ARBA" id="ARBA00012755"/>
    </source>
</evidence>
<accession>A0A660DVG3</accession>